<accession>A0A382FDH6</accession>
<sequence length="531" mass="58130">EFHIPVLLGKYANATSYFNAVDFQNLLFDNNPDGSMKEYYAEISYGNFLIDGVAGGWYQSTYTMEQAEQNTRGYVAEVVQLADPDYDFSQYDNDGPDNVPNSGDDDGFVDGIIVVYSGCGAEVNEGNNNIWPHQSSLNNDQYQTNDPSANGGYVIVNTYAVCPELSGGGNCLTDQIRPIGVYAHEFGHVLGLPDLYDRDDSSAGIGSWCLMASGSHNGGLGTIPAHMSAWCKMQMNWLDPEVLTNDAVDFTFPPIANNDFALQIWEDDYNWSRYFIIENRKSFGFDSALPGYGLMVYHIDENKAWGMNRWNGGSVNDDETHKLVDLEEADGNDDLDNDQNGGDDGDPYPGSSNNVEFSGNSYPNSNRYNGNSSGISLTNINDQDSVVVANITIRPDQGYAIVYDEQGISGLSYGYSDPAIDTWGGVLFTPTTDGYLTEIDIGLVAEQATIGLHFYESFDGSIPEAELLETTVTATTSGWVSVSIDSIAVYENTDFFIAINMNENYLSIDNTGDLDGRTYISSNGVNFNNGL</sequence>
<feature type="domain" description="Peptidase M6-like" evidence="2">
    <location>
        <begin position="18"/>
        <end position="232"/>
    </location>
</feature>
<dbReference type="InterPro" id="IPR008757">
    <property type="entry name" value="Peptidase_M6-like_domain"/>
</dbReference>
<dbReference type="Pfam" id="PF05547">
    <property type="entry name" value="Peptidase_M6"/>
    <property type="match status" value="1"/>
</dbReference>
<name>A0A382FDH6_9ZZZZ</name>
<dbReference type="Gene3D" id="3.40.390.10">
    <property type="entry name" value="Collagenase (Catalytic Domain)"/>
    <property type="match status" value="1"/>
</dbReference>
<evidence type="ECO:0000259" key="2">
    <source>
        <dbReference type="Pfam" id="PF05547"/>
    </source>
</evidence>
<dbReference type="InterPro" id="IPR024079">
    <property type="entry name" value="MetalloPept_cat_dom_sf"/>
</dbReference>
<dbReference type="GO" id="GO:0008237">
    <property type="term" value="F:metallopeptidase activity"/>
    <property type="evidence" value="ECO:0007669"/>
    <property type="project" value="InterPro"/>
</dbReference>
<feature type="compositionally biased region" description="Acidic residues" evidence="1">
    <location>
        <begin position="329"/>
        <end position="346"/>
    </location>
</feature>
<dbReference type="GO" id="GO:0006508">
    <property type="term" value="P:proteolysis"/>
    <property type="evidence" value="ECO:0007669"/>
    <property type="project" value="InterPro"/>
</dbReference>
<gene>
    <name evidence="3" type="ORF">METZ01_LOCUS212935</name>
</gene>
<proteinExistence type="predicted"/>
<evidence type="ECO:0000256" key="1">
    <source>
        <dbReference type="SAM" id="MobiDB-lite"/>
    </source>
</evidence>
<feature type="compositionally biased region" description="Polar residues" evidence="1">
    <location>
        <begin position="350"/>
        <end position="363"/>
    </location>
</feature>
<protein>
    <recommendedName>
        <fullName evidence="2">Peptidase M6-like domain-containing protein</fullName>
    </recommendedName>
</protein>
<feature type="non-terminal residue" evidence="3">
    <location>
        <position position="531"/>
    </location>
</feature>
<dbReference type="AlphaFoldDB" id="A0A382FDH6"/>
<feature type="region of interest" description="Disordered" evidence="1">
    <location>
        <begin position="329"/>
        <end position="363"/>
    </location>
</feature>
<feature type="non-terminal residue" evidence="3">
    <location>
        <position position="1"/>
    </location>
</feature>
<organism evidence="3">
    <name type="scientific">marine metagenome</name>
    <dbReference type="NCBI Taxonomy" id="408172"/>
    <lineage>
        <taxon>unclassified sequences</taxon>
        <taxon>metagenomes</taxon>
        <taxon>ecological metagenomes</taxon>
    </lineage>
</organism>
<dbReference type="NCBIfam" id="TIGR03296">
    <property type="entry name" value="M6dom_TIGR03296"/>
    <property type="match status" value="1"/>
</dbReference>
<reference evidence="3" key="1">
    <citation type="submission" date="2018-05" db="EMBL/GenBank/DDBJ databases">
        <authorList>
            <person name="Lanie J.A."/>
            <person name="Ng W.-L."/>
            <person name="Kazmierczak K.M."/>
            <person name="Andrzejewski T.M."/>
            <person name="Davidsen T.M."/>
            <person name="Wayne K.J."/>
            <person name="Tettelin H."/>
            <person name="Glass J.I."/>
            <person name="Rusch D."/>
            <person name="Podicherti R."/>
            <person name="Tsui H.-C.T."/>
            <person name="Winkler M.E."/>
        </authorList>
    </citation>
    <scope>NUCLEOTIDE SEQUENCE</scope>
</reference>
<dbReference type="EMBL" id="UINC01048936">
    <property type="protein sequence ID" value="SVB60081.1"/>
    <property type="molecule type" value="Genomic_DNA"/>
</dbReference>
<evidence type="ECO:0000313" key="3">
    <source>
        <dbReference type="EMBL" id="SVB60081.1"/>
    </source>
</evidence>
<dbReference type="SUPFAM" id="SSF55486">
    <property type="entry name" value="Metalloproteases ('zincins'), catalytic domain"/>
    <property type="match status" value="1"/>
</dbReference>
<dbReference type="PANTHER" id="PTHR41775">
    <property type="entry name" value="SECRETED PROTEIN-RELATED"/>
    <property type="match status" value="1"/>
</dbReference>
<dbReference type="PANTHER" id="PTHR41775:SF1">
    <property type="entry name" value="PEPTIDASE M6-LIKE DOMAIN-CONTAINING PROTEIN"/>
    <property type="match status" value="1"/>
</dbReference>